<keyword evidence="3" id="KW-0560">Oxidoreductase</keyword>
<evidence type="ECO:0000256" key="4">
    <source>
        <dbReference type="SAM" id="MobiDB-lite"/>
    </source>
</evidence>
<keyword evidence="1" id="KW-0285">Flavoprotein</keyword>
<evidence type="ECO:0000256" key="3">
    <source>
        <dbReference type="ARBA" id="ARBA00023002"/>
    </source>
</evidence>
<dbReference type="InterPro" id="IPR005025">
    <property type="entry name" value="FMN_Rdtase-like_dom"/>
</dbReference>
<proteinExistence type="predicted"/>
<protein>
    <submittedName>
        <fullName evidence="6">NAD(P)H-dependent oxidoreductase</fullName>
    </submittedName>
</protein>
<dbReference type="Proteomes" id="UP001291653">
    <property type="component" value="Unassembled WGS sequence"/>
</dbReference>
<dbReference type="Pfam" id="PF03358">
    <property type="entry name" value="FMN_red"/>
    <property type="match status" value="1"/>
</dbReference>
<feature type="region of interest" description="Disordered" evidence="4">
    <location>
        <begin position="134"/>
        <end position="154"/>
    </location>
</feature>
<evidence type="ECO:0000313" key="7">
    <source>
        <dbReference type="Proteomes" id="UP001291653"/>
    </source>
</evidence>
<name>A0ABQ5NSD9_9ACTN</name>
<evidence type="ECO:0000259" key="5">
    <source>
        <dbReference type="Pfam" id="PF03358"/>
    </source>
</evidence>
<accession>A0ABQ5NSD9</accession>
<dbReference type="SUPFAM" id="SSF52218">
    <property type="entry name" value="Flavoproteins"/>
    <property type="match status" value="1"/>
</dbReference>
<dbReference type="InterPro" id="IPR029039">
    <property type="entry name" value="Flavoprotein-like_sf"/>
</dbReference>
<gene>
    <name evidence="6" type="ORF">SYYSPA8_03255</name>
</gene>
<evidence type="ECO:0000256" key="1">
    <source>
        <dbReference type="ARBA" id="ARBA00022630"/>
    </source>
</evidence>
<dbReference type="PANTHER" id="PTHR43408:SF2">
    <property type="entry name" value="FMN REDUCTASE (NADPH)"/>
    <property type="match status" value="1"/>
</dbReference>
<evidence type="ECO:0000256" key="2">
    <source>
        <dbReference type="ARBA" id="ARBA00022643"/>
    </source>
</evidence>
<dbReference type="InterPro" id="IPR051814">
    <property type="entry name" value="NAD(P)H-dep_FMN_reductase"/>
</dbReference>
<dbReference type="PROSITE" id="PS51257">
    <property type="entry name" value="PROKAR_LIPOPROTEIN"/>
    <property type="match status" value="1"/>
</dbReference>
<dbReference type="PANTHER" id="PTHR43408">
    <property type="entry name" value="FMN REDUCTASE (NADPH)"/>
    <property type="match status" value="1"/>
</dbReference>
<dbReference type="EMBL" id="BSBI01000001">
    <property type="protein sequence ID" value="GLF93270.1"/>
    <property type="molecule type" value="Genomic_DNA"/>
</dbReference>
<keyword evidence="2" id="KW-0288">FMN</keyword>
<sequence length="191" mass="19655">MRMLVIVGSPRLPSSTGALASACANALGSLGAEVHRLDLAPYRAQDVSRAGLPDAVRDADGIVLASPVHHCGYSGLLKYALDDLPMGAFTDKAVGLLAHGGGPCTGSVVCEQLRTVARSLGGWVVPTHVVSCPQDFTGEEPGRGGPRAGGPREHTADAALHGRLLLLAAELHRCATMLRLTAVARQEAAPA</sequence>
<dbReference type="Gene3D" id="3.40.50.360">
    <property type="match status" value="1"/>
</dbReference>
<feature type="domain" description="NADPH-dependent FMN reductase-like" evidence="5">
    <location>
        <begin position="1"/>
        <end position="135"/>
    </location>
</feature>
<keyword evidence="7" id="KW-1185">Reference proteome</keyword>
<organism evidence="6 7">
    <name type="scientific">Streptomyces yaizuensis</name>
    <dbReference type="NCBI Taxonomy" id="2989713"/>
    <lineage>
        <taxon>Bacteria</taxon>
        <taxon>Bacillati</taxon>
        <taxon>Actinomycetota</taxon>
        <taxon>Actinomycetes</taxon>
        <taxon>Kitasatosporales</taxon>
        <taxon>Streptomycetaceae</taxon>
        <taxon>Streptomyces</taxon>
    </lineage>
</organism>
<evidence type="ECO:0000313" key="6">
    <source>
        <dbReference type="EMBL" id="GLF93270.1"/>
    </source>
</evidence>
<comment type="caution">
    <text evidence="6">The sequence shown here is derived from an EMBL/GenBank/DDBJ whole genome shotgun (WGS) entry which is preliminary data.</text>
</comment>
<reference evidence="6 7" key="1">
    <citation type="submission" date="2022-10" db="EMBL/GenBank/DDBJ databases">
        <title>Draft genome sequence of Streptomyces sp. YSPA8.</title>
        <authorList>
            <person name="Moriuchi R."/>
            <person name="Dohra H."/>
            <person name="Yamamura H."/>
            <person name="Kodani S."/>
        </authorList>
    </citation>
    <scope>NUCLEOTIDE SEQUENCE [LARGE SCALE GENOMIC DNA]</scope>
    <source>
        <strain evidence="6 7">YSPA8</strain>
    </source>
</reference>